<evidence type="ECO:0000313" key="3">
    <source>
        <dbReference type="Proteomes" id="UP000257109"/>
    </source>
</evidence>
<dbReference type="PANTHER" id="PTHR33223:SF8">
    <property type="entry name" value="OS04G0172440 PROTEIN"/>
    <property type="match status" value="1"/>
</dbReference>
<dbReference type="EMBL" id="QJKJ01001862">
    <property type="protein sequence ID" value="RDY05525.1"/>
    <property type="molecule type" value="Genomic_DNA"/>
</dbReference>
<comment type="caution">
    <text evidence="2">The sequence shown here is derived from an EMBL/GenBank/DDBJ whole genome shotgun (WGS) entry which is preliminary data.</text>
</comment>
<dbReference type="Proteomes" id="UP000257109">
    <property type="component" value="Unassembled WGS sequence"/>
</dbReference>
<dbReference type="AlphaFoldDB" id="A0A371HRY3"/>
<reference evidence="2" key="1">
    <citation type="submission" date="2018-05" db="EMBL/GenBank/DDBJ databases">
        <title>Draft genome of Mucuna pruriens seed.</title>
        <authorList>
            <person name="Nnadi N.E."/>
            <person name="Vos R."/>
            <person name="Hasami M.H."/>
            <person name="Devisetty U.K."/>
            <person name="Aguiy J.C."/>
        </authorList>
    </citation>
    <scope>NUCLEOTIDE SEQUENCE [LARGE SCALE GENOMIC DNA]</scope>
    <source>
        <strain evidence="2">JCA_2017</strain>
    </source>
</reference>
<organism evidence="2 3">
    <name type="scientific">Mucuna pruriens</name>
    <name type="common">Velvet bean</name>
    <name type="synonym">Dolichos pruriens</name>
    <dbReference type="NCBI Taxonomy" id="157652"/>
    <lineage>
        <taxon>Eukaryota</taxon>
        <taxon>Viridiplantae</taxon>
        <taxon>Streptophyta</taxon>
        <taxon>Embryophyta</taxon>
        <taxon>Tracheophyta</taxon>
        <taxon>Spermatophyta</taxon>
        <taxon>Magnoliopsida</taxon>
        <taxon>eudicotyledons</taxon>
        <taxon>Gunneridae</taxon>
        <taxon>Pentapetalae</taxon>
        <taxon>rosids</taxon>
        <taxon>fabids</taxon>
        <taxon>Fabales</taxon>
        <taxon>Fabaceae</taxon>
        <taxon>Papilionoideae</taxon>
        <taxon>50 kb inversion clade</taxon>
        <taxon>NPAAA clade</taxon>
        <taxon>indigoferoid/millettioid clade</taxon>
        <taxon>Phaseoleae</taxon>
        <taxon>Mucuna</taxon>
    </lineage>
</organism>
<feature type="domain" description="Retrotransposon gag" evidence="1">
    <location>
        <begin position="119"/>
        <end position="157"/>
    </location>
</feature>
<dbReference type="OrthoDB" id="1750196at2759"/>
<dbReference type="InterPro" id="IPR005162">
    <property type="entry name" value="Retrotrans_gag_dom"/>
</dbReference>
<proteinExistence type="predicted"/>
<protein>
    <recommendedName>
        <fullName evidence="1">Retrotransposon gag domain-containing protein</fullName>
    </recommendedName>
</protein>
<evidence type="ECO:0000313" key="2">
    <source>
        <dbReference type="EMBL" id="RDY05525.1"/>
    </source>
</evidence>
<sequence length="162" mass="18557">MAGTRTTLKNASNKMQQTMTGLVCMRSKTKGINTMRRETLYHTGATDERLHAVEGGNRYWLEVVDLCLIPDVGLSVDFKTPKFDKYKGSTCPQIHLAMYCCKMAAYIYDDKVLIHCFQDSLTGTALSWYVRLEQGCIKTWRDLTEAFLKQYKYNQDVASNRS</sequence>
<accession>A0A371HRY3</accession>
<dbReference type="PANTHER" id="PTHR33223">
    <property type="entry name" value="CCHC-TYPE DOMAIN-CONTAINING PROTEIN"/>
    <property type="match status" value="1"/>
</dbReference>
<dbReference type="Pfam" id="PF03732">
    <property type="entry name" value="Retrotrans_gag"/>
    <property type="match status" value="1"/>
</dbReference>
<name>A0A371HRY3_MUCPR</name>
<gene>
    <name evidence="2" type="ORF">CR513_10639</name>
</gene>
<feature type="non-terminal residue" evidence="2">
    <location>
        <position position="1"/>
    </location>
</feature>
<evidence type="ECO:0000259" key="1">
    <source>
        <dbReference type="Pfam" id="PF03732"/>
    </source>
</evidence>
<keyword evidence="3" id="KW-1185">Reference proteome</keyword>